<reference evidence="1 2" key="1">
    <citation type="submission" date="2014-04" db="EMBL/GenBank/DDBJ databases">
        <authorList>
            <consortium name="DOE Joint Genome Institute"/>
            <person name="Kuo A."/>
            <person name="Kohler A."/>
            <person name="Costa M.D."/>
            <person name="Nagy L.G."/>
            <person name="Floudas D."/>
            <person name="Copeland A."/>
            <person name="Barry K.W."/>
            <person name="Cichocki N."/>
            <person name="Veneault-Fourrey C."/>
            <person name="LaButti K."/>
            <person name="Lindquist E.A."/>
            <person name="Lipzen A."/>
            <person name="Lundell T."/>
            <person name="Morin E."/>
            <person name="Murat C."/>
            <person name="Sun H."/>
            <person name="Tunlid A."/>
            <person name="Henrissat B."/>
            <person name="Grigoriev I.V."/>
            <person name="Hibbett D.S."/>
            <person name="Martin F."/>
            <person name="Nordberg H.P."/>
            <person name="Cantor M.N."/>
            <person name="Hua S.X."/>
        </authorList>
    </citation>
    <scope>NUCLEOTIDE SEQUENCE [LARGE SCALE GENOMIC DNA]</scope>
    <source>
        <strain evidence="1 2">441</strain>
    </source>
</reference>
<organism evidence="1 2">
    <name type="scientific">Pisolithus microcarpus 441</name>
    <dbReference type="NCBI Taxonomy" id="765257"/>
    <lineage>
        <taxon>Eukaryota</taxon>
        <taxon>Fungi</taxon>
        <taxon>Dikarya</taxon>
        <taxon>Basidiomycota</taxon>
        <taxon>Agaricomycotina</taxon>
        <taxon>Agaricomycetes</taxon>
        <taxon>Agaricomycetidae</taxon>
        <taxon>Boletales</taxon>
        <taxon>Sclerodermatineae</taxon>
        <taxon>Pisolithaceae</taxon>
        <taxon>Pisolithus</taxon>
    </lineage>
</organism>
<dbReference type="Proteomes" id="UP000054018">
    <property type="component" value="Unassembled WGS sequence"/>
</dbReference>
<dbReference type="AlphaFoldDB" id="A0A0C9XEC3"/>
<evidence type="ECO:0000313" key="2">
    <source>
        <dbReference type="Proteomes" id="UP000054018"/>
    </source>
</evidence>
<keyword evidence="2" id="KW-1185">Reference proteome</keyword>
<feature type="non-terminal residue" evidence="1">
    <location>
        <position position="1"/>
    </location>
</feature>
<proteinExistence type="predicted"/>
<reference evidence="2" key="2">
    <citation type="submission" date="2015-01" db="EMBL/GenBank/DDBJ databases">
        <title>Evolutionary Origins and Diversification of the Mycorrhizal Mutualists.</title>
        <authorList>
            <consortium name="DOE Joint Genome Institute"/>
            <consortium name="Mycorrhizal Genomics Consortium"/>
            <person name="Kohler A."/>
            <person name="Kuo A."/>
            <person name="Nagy L.G."/>
            <person name="Floudas D."/>
            <person name="Copeland A."/>
            <person name="Barry K.W."/>
            <person name="Cichocki N."/>
            <person name="Veneault-Fourrey C."/>
            <person name="LaButti K."/>
            <person name="Lindquist E.A."/>
            <person name="Lipzen A."/>
            <person name="Lundell T."/>
            <person name="Morin E."/>
            <person name="Murat C."/>
            <person name="Riley R."/>
            <person name="Ohm R."/>
            <person name="Sun H."/>
            <person name="Tunlid A."/>
            <person name="Henrissat B."/>
            <person name="Grigoriev I.V."/>
            <person name="Hibbett D.S."/>
            <person name="Martin F."/>
        </authorList>
    </citation>
    <scope>NUCLEOTIDE SEQUENCE [LARGE SCALE GENOMIC DNA]</scope>
    <source>
        <strain evidence="2">441</strain>
    </source>
</reference>
<gene>
    <name evidence="1" type="ORF">PISMIDRAFT_690901</name>
</gene>
<protein>
    <submittedName>
        <fullName evidence="1">Uncharacterized protein</fullName>
    </submittedName>
</protein>
<sequence>IVYSQCCSNFASLEDILRTSYALRRAGVFSHMYVPYTNSVSTAMTSSIEPSS</sequence>
<accession>A0A0C9XEC3</accession>
<dbReference type="HOGENOM" id="CLU_3093113_0_0_1"/>
<name>A0A0C9XEC3_9AGAM</name>
<dbReference type="EMBL" id="KN834492">
    <property type="protein sequence ID" value="KIK10660.1"/>
    <property type="molecule type" value="Genomic_DNA"/>
</dbReference>
<evidence type="ECO:0000313" key="1">
    <source>
        <dbReference type="EMBL" id="KIK10660.1"/>
    </source>
</evidence>